<feature type="non-terminal residue" evidence="6">
    <location>
        <position position="376"/>
    </location>
</feature>
<organism evidence="6 7">
    <name type="scientific">Diploptera punctata</name>
    <name type="common">Pacific beetle cockroach</name>
    <dbReference type="NCBI Taxonomy" id="6984"/>
    <lineage>
        <taxon>Eukaryota</taxon>
        <taxon>Metazoa</taxon>
        <taxon>Ecdysozoa</taxon>
        <taxon>Arthropoda</taxon>
        <taxon>Hexapoda</taxon>
        <taxon>Insecta</taxon>
        <taxon>Pterygota</taxon>
        <taxon>Neoptera</taxon>
        <taxon>Polyneoptera</taxon>
        <taxon>Dictyoptera</taxon>
        <taxon>Blattodea</taxon>
        <taxon>Blaberoidea</taxon>
        <taxon>Blaberidae</taxon>
        <taxon>Diplopterinae</taxon>
        <taxon>Diploptera</taxon>
    </lineage>
</organism>
<dbReference type="Pfam" id="PF18428">
    <property type="entry name" value="BRCT_3"/>
    <property type="match status" value="1"/>
</dbReference>
<feature type="domain" description="BRCT" evidence="5">
    <location>
        <begin position="48"/>
        <end position="168"/>
    </location>
</feature>
<evidence type="ECO:0000313" key="7">
    <source>
        <dbReference type="Proteomes" id="UP001233999"/>
    </source>
</evidence>
<feature type="transmembrane region" description="Helical" evidence="4">
    <location>
        <begin position="324"/>
        <end position="345"/>
    </location>
</feature>
<keyword evidence="4" id="KW-1133">Transmembrane helix</keyword>
<keyword evidence="7" id="KW-1185">Reference proteome</keyword>
<feature type="transmembrane region" description="Helical" evidence="4">
    <location>
        <begin position="357"/>
        <end position="375"/>
    </location>
</feature>
<comment type="subcellular location">
    <subcellularLocation>
        <location evidence="1">Nucleus</location>
    </subcellularLocation>
</comment>
<dbReference type="GO" id="GO:0045944">
    <property type="term" value="P:positive regulation of transcription by RNA polymerase II"/>
    <property type="evidence" value="ECO:0007669"/>
    <property type="project" value="TreeGrafter"/>
</dbReference>
<protein>
    <recommendedName>
        <fullName evidence="5">BRCT domain-containing protein</fullName>
    </recommendedName>
</protein>
<evidence type="ECO:0000256" key="3">
    <source>
        <dbReference type="ARBA" id="ARBA00023242"/>
    </source>
</evidence>
<dbReference type="PANTHER" id="PTHR15321">
    <property type="entry name" value="TUMOR SUPPRESSOR P53-BINDING PROTEIN 1"/>
    <property type="match status" value="1"/>
</dbReference>
<dbReference type="CDD" id="cd17724">
    <property type="entry name" value="BRCT_p53bp1_rpt2"/>
    <property type="match status" value="1"/>
</dbReference>
<proteinExistence type="predicted"/>
<accession>A0AAD8AM58</accession>
<dbReference type="GO" id="GO:0042393">
    <property type="term" value="F:histone binding"/>
    <property type="evidence" value="ECO:0007669"/>
    <property type="project" value="TreeGrafter"/>
</dbReference>
<dbReference type="InterPro" id="IPR001357">
    <property type="entry name" value="BRCT_dom"/>
</dbReference>
<reference evidence="6" key="2">
    <citation type="submission" date="2023-05" db="EMBL/GenBank/DDBJ databases">
        <authorList>
            <person name="Fouks B."/>
        </authorList>
    </citation>
    <scope>NUCLEOTIDE SEQUENCE</scope>
    <source>
        <strain evidence="6">Stay&amp;Tobe</strain>
        <tissue evidence="6">Testes</tissue>
    </source>
</reference>
<comment type="caution">
    <text evidence="6">The sequence shown here is derived from an EMBL/GenBank/DDBJ whole genome shotgun (WGS) entry which is preliminary data.</text>
</comment>
<dbReference type="Proteomes" id="UP001233999">
    <property type="component" value="Unassembled WGS sequence"/>
</dbReference>
<keyword evidence="4" id="KW-0472">Membrane</keyword>
<dbReference type="GO" id="GO:0005634">
    <property type="term" value="C:nucleus"/>
    <property type="evidence" value="ECO:0007669"/>
    <property type="project" value="UniProtKB-SubCell"/>
</dbReference>
<dbReference type="SUPFAM" id="SSF52113">
    <property type="entry name" value="BRCT domain"/>
    <property type="match status" value="2"/>
</dbReference>
<name>A0AAD8AM58_DIPPU</name>
<dbReference type="InterPro" id="IPR047249">
    <property type="entry name" value="BRCT_p53bp1-like_rpt1"/>
</dbReference>
<evidence type="ECO:0000313" key="6">
    <source>
        <dbReference type="EMBL" id="KAJ9601156.1"/>
    </source>
</evidence>
<keyword evidence="2" id="KW-0227">DNA damage</keyword>
<dbReference type="InterPro" id="IPR047252">
    <property type="entry name" value="TP53BP1-like"/>
</dbReference>
<evidence type="ECO:0000259" key="5">
    <source>
        <dbReference type="PROSITE" id="PS50172"/>
    </source>
</evidence>
<dbReference type="PANTHER" id="PTHR15321:SF3">
    <property type="entry name" value="TP53-BINDING PROTEIN 1"/>
    <property type="match status" value="1"/>
</dbReference>
<evidence type="ECO:0000256" key="2">
    <source>
        <dbReference type="ARBA" id="ARBA00022763"/>
    </source>
</evidence>
<keyword evidence="4" id="KW-0812">Transmembrane</keyword>
<dbReference type="PROSITE" id="PS50172">
    <property type="entry name" value="BRCT"/>
    <property type="match status" value="1"/>
</dbReference>
<gene>
    <name evidence="6" type="ORF">L9F63_000676</name>
</gene>
<dbReference type="EMBL" id="JASPKZ010000033">
    <property type="protein sequence ID" value="KAJ9601156.1"/>
    <property type="molecule type" value="Genomic_DNA"/>
</dbReference>
<dbReference type="InterPro" id="IPR047250">
    <property type="entry name" value="BRCT_p53bp1-like_rpt2"/>
</dbReference>
<dbReference type="Gene3D" id="3.40.50.10190">
    <property type="entry name" value="BRCT domain"/>
    <property type="match status" value="2"/>
</dbReference>
<keyword evidence="3" id="KW-0539">Nucleus</keyword>
<reference evidence="6" key="1">
    <citation type="journal article" date="2023" name="IScience">
        <title>Live-bearing cockroach genome reveals convergent evolutionary mechanisms linked to viviparity in insects and beyond.</title>
        <authorList>
            <person name="Fouks B."/>
            <person name="Harrison M.C."/>
            <person name="Mikhailova A.A."/>
            <person name="Marchal E."/>
            <person name="English S."/>
            <person name="Carruthers M."/>
            <person name="Jennings E.C."/>
            <person name="Chiamaka E.L."/>
            <person name="Frigard R.A."/>
            <person name="Pippel M."/>
            <person name="Attardo G.M."/>
            <person name="Benoit J.B."/>
            <person name="Bornberg-Bauer E."/>
            <person name="Tobe S.S."/>
        </authorList>
    </citation>
    <scope>NUCLEOTIDE SEQUENCE</scope>
    <source>
        <strain evidence="6">Stay&amp;Tobe</strain>
    </source>
</reference>
<dbReference type="AlphaFoldDB" id="A0AAD8AM58"/>
<evidence type="ECO:0000256" key="4">
    <source>
        <dbReference type="SAM" id="Phobius"/>
    </source>
</evidence>
<evidence type="ECO:0000256" key="1">
    <source>
        <dbReference type="ARBA" id="ARBA00004123"/>
    </source>
</evidence>
<dbReference type="GO" id="GO:0000077">
    <property type="term" value="P:DNA damage checkpoint signaling"/>
    <property type="evidence" value="ECO:0007669"/>
    <property type="project" value="TreeGrafter"/>
</dbReference>
<dbReference type="InterPro" id="IPR036420">
    <property type="entry name" value="BRCT_dom_sf"/>
</dbReference>
<dbReference type="CDD" id="cd17745">
    <property type="entry name" value="BRCT_p53bp1_rpt1"/>
    <property type="match status" value="1"/>
</dbReference>
<sequence>MGPAVDCMDGVDPETAGFDIRLCKVKGVGKGSAKKNELSEQFGPIPPSGSRIFAGKCFLLTNTDVKIQYSMEEDSSSGADMTDYEEPKIKFSKSYLTKQIQGGGGEVYLRFEDVPPNRYKDCYLVANKPSHTALFILCLAHGIPIICNEWIAKCCKDNTCPNINAFQMPTGYSLEKKEFKTRVKSKPLHGMKIGLVSDVKIFIKFWKKVVEAAGASVTVISKPMKEMEELDVLIPYQCPFEIEKHINELGKPLVTTTWVTQCLVNVHSCMLMANKLQQLAQDGGLSRLQICLLMKLELPTIFEFSLSSFAKNTFKNIYLYQQKYIMNLTFSQILFFLQYLFVLNGINDLSWCVQDSYFIQLNIFVFIPVACVYLLK</sequence>